<dbReference type="RefSeq" id="WP_122101490.1">
    <property type="nucleotide sequence ID" value="NZ_RFLY01000008.1"/>
</dbReference>
<protein>
    <recommendedName>
        <fullName evidence="3">Beta-barrel assembly machine subunit BamC</fullName>
    </recommendedName>
</protein>
<dbReference type="OrthoDB" id="5966071at2"/>
<sequence length="173" mass="17538">MRIASPGRAAILASLAVVVVLTTGCSRFRKDNEAYKLSGEARPLELPPEMDRPDTSGAMALPGQAGGVMASQAAPRAAAAVPAGSSFNVAGDRDAVYNRLGEALGAVPGLAITSRAQLLGSYDVAYQGVNFLVRATQSGEGVQVSAVDPRGLPETGDAATALMGQLKTALGGR</sequence>
<dbReference type="PROSITE" id="PS51257">
    <property type="entry name" value="PROKAR_LIPOPROTEIN"/>
    <property type="match status" value="1"/>
</dbReference>
<keyword evidence="2" id="KW-1185">Reference proteome</keyword>
<comment type="caution">
    <text evidence="1">The sequence shown here is derived from an EMBL/GenBank/DDBJ whole genome shotgun (WGS) entry which is preliminary data.</text>
</comment>
<proteinExistence type="predicted"/>
<evidence type="ECO:0008006" key="3">
    <source>
        <dbReference type="Google" id="ProtNLM"/>
    </source>
</evidence>
<accession>A0A3M2I3F9</accession>
<name>A0A3M2I3F9_9GAMM</name>
<evidence type="ECO:0000313" key="1">
    <source>
        <dbReference type="EMBL" id="RMH93017.1"/>
    </source>
</evidence>
<evidence type="ECO:0000313" key="2">
    <source>
        <dbReference type="Proteomes" id="UP000275012"/>
    </source>
</evidence>
<dbReference type="AlphaFoldDB" id="A0A3M2I3F9"/>
<gene>
    <name evidence="1" type="ORF">EBB59_07300</name>
</gene>
<organism evidence="1 2">
    <name type="scientific">Solilutibacter pythonis</name>
    <dbReference type="NCBI Taxonomy" id="2483112"/>
    <lineage>
        <taxon>Bacteria</taxon>
        <taxon>Pseudomonadati</taxon>
        <taxon>Pseudomonadota</taxon>
        <taxon>Gammaproteobacteria</taxon>
        <taxon>Lysobacterales</taxon>
        <taxon>Lysobacteraceae</taxon>
        <taxon>Solilutibacter</taxon>
    </lineage>
</organism>
<reference evidence="1 2" key="1">
    <citation type="submission" date="2018-10" db="EMBL/GenBank/DDBJ databases">
        <title>Proposal of Lysobacter pythonis sp. nov. isolated from royal pythons (Python regius).</title>
        <authorList>
            <person name="Hans-Juergen B."/>
            <person name="Huptas C."/>
            <person name="Sandra B."/>
            <person name="Igor L."/>
            <person name="Joachim S."/>
            <person name="Siegfried S."/>
            <person name="Mareike W."/>
            <person name="Peter K."/>
        </authorList>
    </citation>
    <scope>NUCLEOTIDE SEQUENCE [LARGE SCALE GENOMIC DNA]</scope>
    <source>
        <strain evidence="1 2">4284/11</strain>
    </source>
</reference>
<dbReference type="EMBL" id="RFLY01000008">
    <property type="protein sequence ID" value="RMH93017.1"/>
    <property type="molecule type" value="Genomic_DNA"/>
</dbReference>
<dbReference type="Proteomes" id="UP000275012">
    <property type="component" value="Unassembled WGS sequence"/>
</dbReference>